<dbReference type="PANTHER" id="PTHR21661:SF35">
    <property type="entry name" value="EPOXIDE HYDROLASE"/>
    <property type="match status" value="1"/>
</dbReference>
<evidence type="ECO:0000313" key="6">
    <source>
        <dbReference type="Proteomes" id="UP000006701"/>
    </source>
</evidence>
<keyword evidence="2" id="KW-0058">Aromatic hydrocarbons catabolism</keyword>
<evidence type="ECO:0000313" key="5">
    <source>
        <dbReference type="EMBL" id="EAW10207.1"/>
    </source>
</evidence>
<dbReference type="OrthoDB" id="7130006at2759"/>
<dbReference type="PANTHER" id="PTHR21661">
    <property type="entry name" value="EPOXIDE HYDROLASE 1-RELATED"/>
    <property type="match status" value="1"/>
</dbReference>
<dbReference type="InterPro" id="IPR010497">
    <property type="entry name" value="Epoxide_hydro_N"/>
</dbReference>
<sequence>MTILRIHSTDRDLLSQKLQTASFPDELDSAGRDLGVPLDEIKRLSTYWRHGFDWRAKQKELNEKAPPVHGLCVHSRLRGAGYTLSAPYEPHACSVALLAWIYDKRHEWSDGYPWTDDEILTWVSIYQFSAAGPAASVHIYYEAAQAPPAGFSASISDRISTADAIAMSIPGSVKLAVAHFKRELIKLPLLWCRAMGSIVLLAADVGGFMGKEDEAYAVVTGKDGY</sequence>
<dbReference type="InterPro" id="IPR029058">
    <property type="entry name" value="AB_hydrolase_fold"/>
</dbReference>
<dbReference type="Pfam" id="PF06441">
    <property type="entry name" value="EHN"/>
    <property type="match status" value="1"/>
</dbReference>
<dbReference type="Proteomes" id="UP000006701">
    <property type="component" value="Unassembled WGS sequence"/>
</dbReference>
<comment type="similarity">
    <text evidence="1">Belongs to the peptidase S33 family.</text>
</comment>
<evidence type="ECO:0000256" key="1">
    <source>
        <dbReference type="ARBA" id="ARBA00010088"/>
    </source>
</evidence>
<dbReference type="AlphaFoldDB" id="A1CH52"/>
<dbReference type="eggNOG" id="KOG2565">
    <property type="taxonomic scope" value="Eukaryota"/>
</dbReference>
<evidence type="ECO:0000259" key="4">
    <source>
        <dbReference type="Pfam" id="PF06441"/>
    </source>
</evidence>
<keyword evidence="6" id="KW-1185">Reference proteome</keyword>
<organism evidence="5 6">
    <name type="scientific">Aspergillus clavatus (strain ATCC 1007 / CBS 513.65 / DSM 816 / NCTC 3887 / NRRL 1 / QM 1276 / 107)</name>
    <dbReference type="NCBI Taxonomy" id="344612"/>
    <lineage>
        <taxon>Eukaryota</taxon>
        <taxon>Fungi</taxon>
        <taxon>Dikarya</taxon>
        <taxon>Ascomycota</taxon>
        <taxon>Pezizomycotina</taxon>
        <taxon>Eurotiomycetes</taxon>
        <taxon>Eurotiomycetidae</taxon>
        <taxon>Eurotiales</taxon>
        <taxon>Aspergillaceae</taxon>
        <taxon>Aspergillus</taxon>
        <taxon>Aspergillus subgen. Fumigati</taxon>
    </lineage>
</organism>
<dbReference type="Gene3D" id="3.40.50.1820">
    <property type="entry name" value="alpha/beta hydrolase"/>
    <property type="match status" value="2"/>
</dbReference>
<name>A1CH52_ASPCL</name>
<dbReference type="GO" id="GO:0004301">
    <property type="term" value="F:epoxide hydrolase activity"/>
    <property type="evidence" value="ECO:0007669"/>
    <property type="project" value="TreeGrafter"/>
</dbReference>
<reference evidence="5 6" key="1">
    <citation type="journal article" date="2008" name="PLoS Genet.">
        <title>Genomic islands in the pathogenic filamentous fungus Aspergillus fumigatus.</title>
        <authorList>
            <person name="Fedorova N.D."/>
            <person name="Khaldi N."/>
            <person name="Joardar V.S."/>
            <person name="Maiti R."/>
            <person name="Amedeo P."/>
            <person name="Anderson M.J."/>
            <person name="Crabtree J."/>
            <person name="Silva J.C."/>
            <person name="Badger J.H."/>
            <person name="Albarraq A."/>
            <person name="Angiuoli S."/>
            <person name="Bussey H."/>
            <person name="Bowyer P."/>
            <person name="Cotty P.J."/>
            <person name="Dyer P.S."/>
            <person name="Egan A."/>
            <person name="Galens K."/>
            <person name="Fraser-Liggett C.M."/>
            <person name="Haas B.J."/>
            <person name="Inman J.M."/>
            <person name="Kent R."/>
            <person name="Lemieux S."/>
            <person name="Malavazi I."/>
            <person name="Orvis J."/>
            <person name="Roemer T."/>
            <person name="Ronning C.M."/>
            <person name="Sundaram J.P."/>
            <person name="Sutton G."/>
            <person name="Turner G."/>
            <person name="Venter J.C."/>
            <person name="White O.R."/>
            <person name="Whitty B.R."/>
            <person name="Youngman P."/>
            <person name="Wolfe K.H."/>
            <person name="Goldman G.H."/>
            <person name="Wortman J.R."/>
            <person name="Jiang B."/>
            <person name="Denning D.W."/>
            <person name="Nierman W.C."/>
        </authorList>
    </citation>
    <scope>NUCLEOTIDE SEQUENCE [LARGE SCALE GENOMIC DNA]</scope>
    <source>
        <strain evidence="6">ATCC 1007 / CBS 513.65 / DSM 816 / NCTC 3887 / NRRL 1</strain>
    </source>
</reference>
<dbReference type="RefSeq" id="XP_001271633.1">
    <property type="nucleotide sequence ID" value="XM_001271632.1"/>
</dbReference>
<evidence type="ECO:0000256" key="2">
    <source>
        <dbReference type="ARBA" id="ARBA00022797"/>
    </source>
</evidence>
<dbReference type="KEGG" id="act:ACLA_046730"/>
<accession>A1CH52</accession>
<dbReference type="EMBL" id="DS027054">
    <property type="protein sequence ID" value="EAW10207.1"/>
    <property type="molecule type" value="Genomic_DNA"/>
</dbReference>
<keyword evidence="3 5" id="KW-0378">Hydrolase</keyword>
<gene>
    <name evidence="5" type="ORF">ACLA_046730</name>
</gene>
<dbReference type="STRING" id="344612.A1CH52"/>
<dbReference type="SUPFAM" id="SSF53474">
    <property type="entry name" value="alpha/beta-Hydrolases"/>
    <property type="match status" value="2"/>
</dbReference>
<dbReference type="GO" id="GO:0097176">
    <property type="term" value="P:epoxide metabolic process"/>
    <property type="evidence" value="ECO:0007669"/>
    <property type="project" value="TreeGrafter"/>
</dbReference>
<feature type="domain" description="Epoxide hydrolase N-terminal" evidence="4">
    <location>
        <begin position="5"/>
        <end position="64"/>
    </location>
</feature>
<dbReference type="GeneID" id="4704410"/>
<proteinExistence type="inferred from homology"/>
<dbReference type="VEuPathDB" id="FungiDB:ACLA_046730"/>
<protein>
    <submittedName>
        <fullName evidence="5">Epoxide hydrolase, putative</fullName>
    </submittedName>
</protein>
<evidence type="ECO:0000256" key="3">
    <source>
        <dbReference type="ARBA" id="ARBA00022801"/>
    </source>
</evidence>
<dbReference type="HOGENOM" id="CLU_1229679_0_0_1"/>